<reference evidence="3" key="1">
    <citation type="journal article" date="2010" name="Science">
        <title>The genome of the Western clawed frog Xenopus tropicalis.</title>
        <authorList>
            <person name="Hellsten U."/>
            <person name="Harland R.M."/>
            <person name="Gilchrist M.J."/>
            <person name="Hendrix D."/>
            <person name="Jurka J."/>
            <person name="Kapitonov V."/>
            <person name="Ovcharenko I."/>
            <person name="Putnam N.H."/>
            <person name="Shu S."/>
            <person name="Taher L."/>
            <person name="Blitz I.L."/>
            <person name="Blumberg B."/>
            <person name="Dichmann D.S."/>
            <person name="Dubchak I."/>
            <person name="Amaya E."/>
            <person name="Detter J.C."/>
            <person name="Fletcher R."/>
            <person name="Gerhard D.S."/>
            <person name="Goodstein D."/>
            <person name="Graves T."/>
            <person name="Grigoriev I.V."/>
            <person name="Grimwood J."/>
            <person name="Kawashima T."/>
            <person name="Lindquist E."/>
            <person name="Lucas S.M."/>
            <person name="Mead P.E."/>
            <person name="Mitros T."/>
            <person name="Ogino H."/>
            <person name="Ohta Y."/>
            <person name="Poliakov A.V."/>
            <person name="Pollet N."/>
            <person name="Robert J."/>
            <person name="Salamov A."/>
            <person name="Sater A.K."/>
            <person name="Schmutz J."/>
            <person name="Terry A."/>
            <person name="Vize P.D."/>
            <person name="Warren W.C."/>
            <person name="Wells D."/>
            <person name="Wills A."/>
            <person name="Wilson R.K."/>
            <person name="Zimmerman L.B."/>
            <person name="Zorn A.M."/>
            <person name="Grainger R."/>
            <person name="Grammer T."/>
            <person name="Khokha M.K."/>
            <person name="Richardson P.M."/>
            <person name="Rokhsar D.S."/>
        </authorList>
    </citation>
    <scope>NUCLEOTIDE SEQUENCE [LARGE SCALE GENOMIC DNA]</scope>
    <source>
        <strain evidence="3">Nigerian</strain>
    </source>
</reference>
<feature type="compositionally biased region" description="Acidic residues" evidence="2">
    <location>
        <begin position="61"/>
        <end position="70"/>
    </location>
</feature>
<evidence type="ECO:0000256" key="1">
    <source>
        <dbReference type="SAM" id="Coils"/>
    </source>
</evidence>
<feature type="compositionally biased region" description="Basic and acidic residues" evidence="2">
    <location>
        <begin position="47"/>
        <end position="60"/>
    </location>
</feature>
<dbReference type="GeneTree" id="ENSGT01020000232836"/>
<dbReference type="FunCoup" id="A0A803JMB6">
    <property type="interactions" value="275"/>
</dbReference>
<feature type="region of interest" description="Disordered" evidence="2">
    <location>
        <begin position="1"/>
        <end position="72"/>
    </location>
</feature>
<feature type="region of interest" description="Disordered" evidence="2">
    <location>
        <begin position="343"/>
        <end position="363"/>
    </location>
</feature>
<protein>
    <recommendedName>
        <fullName evidence="4">L1 transposable element RRM domain-containing protein</fullName>
    </recommendedName>
</protein>
<dbReference type="Ensembl" id="ENSXETT00000106599">
    <property type="protein sequence ID" value="ENSXETP00000109127"/>
    <property type="gene ID" value="ENSXETG00000048825"/>
</dbReference>
<dbReference type="InParanoid" id="A0A803JMB6"/>
<reference evidence="3" key="2">
    <citation type="submission" date="2021-03" db="UniProtKB">
        <authorList>
            <consortium name="Ensembl"/>
        </authorList>
    </citation>
    <scope>IDENTIFICATION</scope>
</reference>
<evidence type="ECO:0008006" key="4">
    <source>
        <dbReference type="Google" id="ProtNLM"/>
    </source>
</evidence>
<feature type="compositionally biased region" description="Basic and acidic residues" evidence="2">
    <location>
        <begin position="7"/>
        <end position="24"/>
    </location>
</feature>
<dbReference type="PANTHER" id="PTHR11505">
    <property type="entry name" value="L1 TRANSPOSABLE ELEMENT-RELATED"/>
    <property type="match status" value="1"/>
</dbReference>
<feature type="compositionally biased region" description="Basic and acidic residues" evidence="2">
    <location>
        <begin position="352"/>
        <end position="363"/>
    </location>
</feature>
<evidence type="ECO:0000313" key="3">
    <source>
        <dbReference type="Ensembl" id="ENSXETP00000109127"/>
    </source>
</evidence>
<organism evidence="3">
    <name type="scientific">Xenopus tropicalis</name>
    <name type="common">Western clawed frog</name>
    <name type="synonym">Silurana tropicalis</name>
    <dbReference type="NCBI Taxonomy" id="8364"/>
    <lineage>
        <taxon>Eukaryota</taxon>
        <taxon>Metazoa</taxon>
        <taxon>Chordata</taxon>
        <taxon>Craniata</taxon>
        <taxon>Vertebrata</taxon>
        <taxon>Euteleostomi</taxon>
        <taxon>Amphibia</taxon>
        <taxon>Batrachia</taxon>
        <taxon>Anura</taxon>
        <taxon>Pipoidea</taxon>
        <taxon>Pipidae</taxon>
        <taxon>Xenopodinae</taxon>
        <taxon>Xenopus</taxon>
        <taxon>Silurana</taxon>
    </lineage>
</organism>
<feature type="coiled-coil region" evidence="1">
    <location>
        <begin position="100"/>
        <end position="162"/>
    </location>
</feature>
<name>A0A803JMB6_XENTR</name>
<dbReference type="InterPro" id="IPR004244">
    <property type="entry name" value="Transposase_22"/>
</dbReference>
<dbReference type="AlphaFoldDB" id="A0A803JMB6"/>
<proteinExistence type="predicted"/>
<sequence>MGKTHKLRAERDAHQEKKQPEPRPELAPLFQRKDSKRLRSKMALTHELPEGRAEQRRDSSEPESEAEGENDITAYLANLPSKSDIKEMLHEVTATLKEELQDIRRDLITLAGRAEDLEQKQSKLIKNQKSMHATILTHNNLLTELQRQLEDQENRGRRNNIRIRGLPEAVKKEDIIPVLLQLFNKILKNDPVVGIEIERAHRVQKSKVAPPNSPRDILCCLNSFALKEEIISKARELTNLTHEESNIQLFQDISYSTLIKRKSLKPLTDILREKGIQYRWGFPFSLMATKDGLQAMLRLPKDMDVFCRKLQLPQMEIPGWTSIDPCPTDWNFDNQGEWRQVYAPSRTPRTSKARDSRDSPIPP</sequence>
<evidence type="ECO:0000256" key="2">
    <source>
        <dbReference type="SAM" id="MobiDB-lite"/>
    </source>
</evidence>
<accession>A0A803JMB6</accession>
<keyword evidence="1" id="KW-0175">Coiled coil</keyword>
<dbReference type="Gene3D" id="3.30.70.1820">
    <property type="entry name" value="L1 transposable element, RRM domain"/>
    <property type="match status" value="1"/>
</dbReference>